<organism evidence="2 3">
    <name type="scientific">Paractinoplanes deccanensis</name>
    <dbReference type="NCBI Taxonomy" id="113561"/>
    <lineage>
        <taxon>Bacteria</taxon>
        <taxon>Bacillati</taxon>
        <taxon>Actinomycetota</taxon>
        <taxon>Actinomycetes</taxon>
        <taxon>Micromonosporales</taxon>
        <taxon>Micromonosporaceae</taxon>
        <taxon>Paractinoplanes</taxon>
    </lineage>
</organism>
<feature type="domain" description="DUF4132" evidence="1">
    <location>
        <begin position="828"/>
        <end position="1011"/>
    </location>
</feature>
<accession>A0ABQ3XXC2</accession>
<dbReference type="RefSeq" id="WP_203760345.1">
    <property type="nucleotide sequence ID" value="NZ_BAAABO010000025.1"/>
</dbReference>
<keyword evidence="3" id="KW-1185">Reference proteome</keyword>
<reference evidence="2 3" key="1">
    <citation type="submission" date="2021-01" db="EMBL/GenBank/DDBJ databases">
        <title>Whole genome shotgun sequence of Actinoplanes deccanensis NBRC 13994.</title>
        <authorList>
            <person name="Komaki H."/>
            <person name="Tamura T."/>
        </authorList>
    </citation>
    <scope>NUCLEOTIDE SEQUENCE [LARGE SCALE GENOMIC DNA]</scope>
    <source>
        <strain evidence="2 3">NBRC 13994</strain>
    </source>
</reference>
<name>A0ABQ3XXC2_9ACTN</name>
<dbReference type="EMBL" id="BOMI01000014">
    <property type="protein sequence ID" value="GID72393.1"/>
    <property type="molecule type" value="Genomic_DNA"/>
</dbReference>
<evidence type="ECO:0000313" key="2">
    <source>
        <dbReference type="EMBL" id="GID72393.1"/>
    </source>
</evidence>
<dbReference type="InterPro" id="IPR025406">
    <property type="entry name" value="DUF4132"/>
</dbReference>
<proteinExistence type="predicted"/>
<comment type="caution">
    <text evidence="2">The sequence shown here is derived from an EMBL/GenBank/DDBJ whole genome shotgun (WGS) entry which is preliminary data.</text>
</comment>
<protein>
    <recommendedName>
        <fullName evidence="1">DUF4132 domain-containing protein</fullName>
    </recommendedName>
</protein>
<sequence length="1099" mass="117519">MHTSEDTFVFPPGWYRHRFARRGSQGAGPFVPAAKARAVADGEVAERADAVQAILTASRTPGDLSAAAIAWRDGLPGATPAGAAAVALAAGVDNWETARLASFADVWIAEHGLLFAVEAAVQAMVLQASTSGVRAMGVSDRRHGWQADQPMLLLLRVRDALAGAPDDVYAEAVAGLAVHREGRHPYERAAASVLAPTEAAWVREDVDGAVASDDSYLASLLTTAAGTGEQLAALAPIARGWTVWGSIAVLATIVDGLGAAAAPTLFEWFDDEVGDADSQRRLLGMIAVLPGDDVTRGLIERAGVKHVPPFLLENAGRYPARALRLLAESGKHDDLLRAHLLSHPGLAGQVAPLLSAEAAARVETMAAQVASVEPAPASAVPPVLADPPWLHRAKAAKPVVIDGLACDDEPAMSWLPGEREAWRDTPVRHFGEPREGWKHLAHRLASGREEWSDWQQVLVEGPEELARPLLGRWRPRYVYDADSWLRVATARFGAGLLPAIMELARHSPAETGPVLQPYVSPELAVMMAGWLARLKSVRGLALQWLLRHPAEAARALVPPALHKAGPARREAEQALLALHTNGHGDEVRAAAASYGPAAATAIDALLATDPLQMLPAKMPPVPAWAVPGLLPPVRLRDGAGALPAEAVTNLVTILAISRLGEPYPGLAAVREACEPESLAEFGWGLFQRWQSGGGVAKENWALSALGLIGDDETVRRLTPLILAWPGEGLHARAVTGVGILAAIGSDVALMRLHGIAQRAKFKGLKTAANDKMAEVAAGLGLSAEQLADRLVPDFGLDASGSLRLDYGGREFTVGFDEQLRPYVADGAGKRLKALPKPGARDDAELAPAAYKQFSALKKDVRTVATDQVRRLERAMVTGRRWSAGEWGQLFVEHPLLWHIVRRLVWQVWDAEGKPLGAIRVAEDRSLSTVDDDETTLPDDAIVGVAHPLHLGDDLAAWSELFADYEILQPFPQLGRQTYELTGDEAGTSRLARFEGVTVPTTKLLGLERRGWRREAPQDGGVQGRFELAVAAGVEVAVEIDPGIAVGYIDEFPEQKITMVMLHNGTGNRWHHDPHGQIALGTLDPVVASEIIRDLTEVTA</sequence>
<dbReference type="Proteomes" id="UP000609879">
    <property type="component" value="Unassembled WGS sequence"/>
</dbReference>
<gene>
    <name evidence="2" type="ORF">Ade02nite_10340</name>
</gene>
<dbReference type="Pfam" id="PF13569">
    <property type="entry name" value="DUF4132"/>
    <property type="match status" value="1"/>
</dbReference>
<evidence type="ECO:0000313" key="3">
    <source>
        <dbReference type="Proteomes" id="UP000609879"/>
    </source>
</evidence>
<evidence type="ECO:0000259" key="1">
    <source>
        <dbReference type="Pfam" id="PF13569"/>
    </source>
</evidence>